<feature type="domain" description="FAD-binding PCMH-type" evidence="4">
    <location>
        <begin position="134"/>
        <end position="318"/>
    </location>
</feature>
<dbReference type="GO" id="GO:0016491">
    <property type="term" value="F:oxidoreductase activity"/>
    <property type="evidence" value="ECO:0007669"/>
    <property type="project" value="UniProtKB-KW"/>
</dbReference>
<dbReference type="PROSITE" id="PS51387">
    <property type="entry name" value="FAD_PCMH"/>
    <property type="match status" value="1"/>
</dbReference>
<evidence type="ECO:0000313" key="5">
    <source>
        <dbReference type="EMBL" id="KAF9465354.1"/>
    </source>
</evidence>
<sequence>MGATSPIFPCLTMPLLSLGLAFLSIGAVAFTEAQEPLQAVSPTQRDWDVLRNAVGQRLFQGSPFAHSCFTEEFNSTSCMSVRSGYLDEGARSDTPGGYIQTQWETCQTSDNDQCLLSYTNPHDISPTLPPHKCRTGSIPSYFIDVRSPRDVSAAFVFSKRTKIPLVVKNTGHDYKGRSSAPHSLALWTHNLKNITYNPKFVAEGCAKATSSPGVTVGAGVQWGEAYAFAEANNITVVGGSDRTVGVAGGWLQGGGHGALSNTMGLGVDRVLQFKVVTPDGHYRVANACQNKDLFFALRGGGGGTFGVVLESTILASPRVTLQTVIVTFKGTTESNRELWTILTDNGLKWAEEGWGGFSTSGIAILINPKSTKTEAAMSMEPLIQFGKHLQDTGNTSAQIIVTEFPSWGAFFEAFTKDHVAVVGSSLALASRLISKDTFKTPASRSALVSGLIAANNATPGLIILISAPSSYSSTGKTSVTDAWRSSVYHVTVVSPWDWNATVSQKKAHYQAASHSIDHLRKITPDAAYLNEADVNEPNHEVAFWGTHYKELLRIKKKYDPEHLLDCWQCVGWNPKSSRFSCYI</sequence>
<dbReference type="InterPro" id="IPR036318">
    <property type="entry name" value="FAD-bd_PCMH-like_sf"/>
</dbReference>
<comment type="similarity">
    <text evidence="1">Belongs to the oxygen-dependent FAD-linked oxidoreductase family.</text>
</comment>
<feature type="signal peptide" evidence="3">
    <location>
        <begin position="1"/>
        <end position="33"/>
    </location>
</feature>
<dbReference type="Proteomes" id="UP000807353">
    <property type="component" value="Unassembled WGS sequence"/>
</dbReference>
<keyword evidence="6" id="KW-1185">Reference proteome</keyword>
<organism evidence="5 6">
    <name type="scientific">Collybia nuda</name>
    <dbReference type="NCBI Taxonomy" id="64659"/>
    <lineage>
        <taxon>Eukaryota</taxon>
        <taxon>Fungi</taxon>
        <taxon>Dikarya</taxon>
        <taxon>Basidiomycota</taxon>
        <taxon>Agaricomycotina</taxon>
        <taxon>Agaricomycetes</taxon>
        <taxon>Agaricomycetidae</taxon>
        <taxon>Agaricales</taxon>
        <taxon>Tricholomatineae</taxon>
        <taxon>Clitocybaceae</taxon>
        <taxon>Collybia</taxon>
    </lineage>
</organism>
<dbReference type="Pfam" id="PF01565">
    <property type="entry name" value="FAD_binding_4"/>
    <property type="match status" value="1"/>
</dbReference>
<dbReference type="OrthoDB" id="9983560at2759"/>
<dbReference type="InterPro" id="IPR050432">
    <property type="entry name" value="FAD-linked_Oxidoreductases_BP"/>
</dbReference>
<dbReference type="InterPro" id="IPR016166">
    <property type="entry name" value="FAD-bd_PCMH"/>
</dbReference>
<gene>
    <name evidence="5" type="ORF">BDZ94DRAFT_1254349</name>
</gene>
<evidence type="ECO:0000313" key="6">
    <source>
        <dbReference type="Proteomes" id="UP000807353"/>
    </source>
</evidence>
<evidence type="ECO:0000259" key="4">
    <source>
        <dbReference type="PROSITE" id="PS51387"/>
    </source>
</evidence>
<dbReference type="PANTHER" id="PTHR13878:SF91">
    <property type="entry name" value="FAD BINDING DOMAIN PROTEIN (AFU_ORTHOLOGUE AFUA_6G12070)-RELATED"/>
    <property type="match status" value="1"/>
</dbReference>
<dbReference type="Gene3D" id="3.30.465.10">
    <property type="match status" value="2"/>
</dbReference>
<dbReference type="PANTHER" id="PTHR13878">
    <property type="entry name" value="GULONOLACTONE OXIDASE"/>
    <property type="match status" value="1"/>
</dbReference>
<dbReference type="AlphaFoldDB" id="A0A9P6CLX2"/>
<accession>A0A9P6CLX2</accession>
<name>A0A9P6CLX2_9AGAR</name>
<feature type="chain" id="PRO_5040229319" description="FAD-binding PCMH-type domain-containing protein" evidence="3">
    <location>
        <begin position="34"/>
        <end position="583"/>
    </location>
</feature>
<evidence type="ECO:0000256" key="1">
    <source>
        <dbReference type="ARBA" id="ARBA00005466"/>
    </source>
</evidence>
<dbReference type="Pfam" id="PF08031">
    <property type="entry name" value="BBE"/>
    <property type="match status" value="1"/>
</dbReference>
<dbReference type="InterPro" id="IPR016169">
    <property type="entry name" value="FAD-bd_PCMH_sub2"/>
</dbReference>
<protein>
    <recommendedName>
        <fullName evidence="4">FAD-binding PCMH-type domain-containing protein</fullName>
    </recommendedName>
</protein>
<reference evidence="5" key="1">
    <citation type="submission" date="2020-11" db="EMBL/GenBank/DDBJ databases">
        <authorList>
            <consortium name="DOE Joint Genome Institute"/>
            <person name="Ahrendt S."/>
            <person name="Riley R."/>
            <person name="Andreopoulos W."/>
            <person name="Labutti K."/>
            <person name="Pangilinan J."/>
            <person name="Ruiz-Duenas F.J."/>
            <person name="Barrasa J.M."/>
            <person name="Sanchez-Garcia M."/>
            <person name="Camarero S."/>
            <person name="Miyauchi S."/>
            <person name="Serrano A."/>
            <person name="Linde D."/>
            <person name="Babiker R."/>
            <person name="Drula E."/>
            <person name="Ayuso-Fernandez I."/>
            <person name="Pacheco R."/>
            <person name="Padilla G."/>
            <person name="Ferreira P."/>
            <person name="Barriuso J."/>
            <person name="Kellner H."/>
            <person name="Castanera R."/>
            <person name="Alfaro M."/>
            <person name="Ramirez L."/>
            <person name="Pisabarro A.G."/>
            <person name="Kuo A."/>
            <person name="Tritt A."/>
            <person name="Lipzen A."/>
            <person name="He G."/>
            <person name="Yan M."/>
            <person name="Ng V."/>
            <person name="Cullen D."/>
            <person name="Martin F."/>
            <person name="Rosso M.-N."/>
            <person name="Henrissat B."/>
            <person name="Hibbett D."/>
            <person name="Martinez A.T."/>
            <person name="Grigoriev I.V."/>
        </authorList>
    </citation>
    <scope>NUCLEOTIDE SEQUENCE</scope>
    <source>
        <strain evidence="5">CBS 247.69</strain>
    </source>
</reference>
<dbReference type="GO" id="GO:0071949">
    <property type="term" value="F:FAD binding"/>
    <property type="evidence" value="ECO:0007669"/>
    <property type="project" value="InterPro"/>
</dbReference>
<keyword evidence="3" id="KW-0732">Signal</keyword>
<comment type="caution">
    <text evidence="5">The sequence shown here is derived from an EMBL/GenBank/DDBJ whole genome shotgun (WGS) entry which is preliminary data.</text>
</comment>
<evidence type="ECO:0000256" key="3">
    <source>
        <dbReference type="SAM" id="SignalP"/>
    </source>
</evidence>
<keyword evidence="2" id="KW-0560">Oxidoreductase</keyword>
<dbReference type="InterPro" id="IPR012951">
    <property type="entry name" value="BBE"/>
</dbReference>
<dbReference type="EMBL" id="MU150248">
    <property type="protein sequence ID" value="KAF9465354.1"/>
    <property type="molecule type" value="Genomic_DNA"/>
</dbReference>
<dbReference type="SUPFAM" id="SSF56176">
    <property type="entry name" value="FAD-binding/transporter-associated domain-like"/>
    <property type="match status" value="1"/>
</dbReference>
<proteinExistence type="inferred from homology"/>
<dbReference type="InterPro" id="IPR006094">
    <property type="entry name" value="Oxid_FAD_bind_N"/>
</dbReference>
<evidence type="ECO:0000256" key="2">
    <source>
        <dbReference type="ARBA" id="ARBA00023002"/>
    </source>
</evidence>